<name>A0A382YJV5_9ZZZZ</name>
<dbReference type="GO" id="GO:0006508">
    <property type="term" value="P:proteolysis"/>
    <property type="evidence" value="ECO:0007669"/>
    <property type="project" value="UniProtKB-KW"/>
</dbReference>
<dbReference type="InterPro" id="IPR052348">
    <property type="entry name" value="Metallopeptidase_M50B"/>
</dbReference>
<evidence type="ECO:0000256" key="10">
    <source>
        <dbReference type="ARBA" id="ARBA00022989"/>
    </source>
</evidence>
<dbReference type="CDD" id="cd06158">
    <property type="entry name" value="S2P-M50_like_1"/>
    <property type="match status" value="1"/>
</dbReference>
<keyword evidence="8" id="KW-0378">Hydrolase</keyword>
<evidence type="ECO:0000256" key="5">
    <source>
        <dbReference type="ARBA" id="ARBA00022670"/>
    </source>
</evidence>
<gene>
    <name evidence="15" type="ORF">METZ01_LOCUS436426</name>
</gene>
<evidence type="ECO:0000313" key="15">
    <source>
        <dbReference type="EMBL" id="SVD83572.1"/>
    </source>
</evidence>
<comment type="subcellular location">
    <subcellularLocation>
        <location evidence="2">Cell membrane</location>
        <topology evidence="2">Multi-pass membrane protein</topology>
    </subcellularLocation>
</comment>
<evidence type="ECO:0000256" key="1">
    <source>
        <dbReference type="ARBA" id="ARBA00001947"/>
    </source>
</evidence>
<reference evidence="15" key="1">
    <citation type="submission" date="2018-05" db="EMBL/GenBank/DDBJ databases">
        <authorList>
            <person name="Lanie J.A."/>
            <person name="Ng W.-L."/>
            <person name="Kazmierczak K.M."/>
            <person name="Andrzejewski T.M."/>
            <person name="Davidsen T.M."/>
            <person name="Wayne K.J."/>
            <person name="Tettelin H."/>
            <person name="Glass J.I."/>
            <person name="Rusch D."/>
            <person name="Podicherti R."/>
            <person name="Tsui H.-C.T."/>
            <person name="Winkler M.E."/>
        </authorList>
    </citation>
    <scope>NUCLEOTIDE SEQUENCE</scope>
</reference>
<evidence type="ECO:0000256" key="3">
    <source>
        <dbReference type="ARBA" id="ARBA00007931"/>
    </source>
</evidence>
<evidence type="ECO:0000256" key="11">
    <source>
        <dbReference type="ARBA" id="ARBA00023049"/>
    </source>
</evidence>
<dbReference type="PANTHER" id="PTHR35864:SF1">
    <property type="entry name" value="ZINC METALLOPROTEASE YWHC-RELATED"/>
    <property type="match status" value="1"/>
</dbReference>
<evidence type="ECO:0000256" key="8">
    <source>
        <dbReference type="ARBA" id="ARBA00022801"/>
    </source>
</evidence>
<feature type="domain" description="Peptidase M50" evidence="14">
    <location>
        <begin position="13"/>
        <end position="115"/>
    </location>
</feature>
<proteinExistence type="inferred from homology"/>
<keyword evidence="10 13" id="KW-1133">Transmembrane helix</keyword>
<keyword evidence="11" id="KW-0482">Metalloprotease</keyword>
<evidence type="ECO:0000256" key="4">
    <source>
        <dbReference type="ARBA" id="ARBA00022475"/>
    </source>
</evidence>
<evidence type="ECO:0000256" key="9">
    <source>
        <dbReference type="ARBA" id="ARBA00022833"/>
    </source>
</evidence>
<evidence type="ECO:0000256" key="12">
    <source>
        <dbReference type="ARBA" id="ARBA00023136"/>
    </source>
</evidence>
<feature type="transmembrane region" description="Helical" evidence="13">
    <location>
        <begin position="94"/>
        <end position="119"/>
    </location>
</feature>
<keyword evidence="7" id="KW-0479">Metal-binding</keyword>
<keyword evidence="9" id="KW-0862">Zinc</keyword>
<dbReference type="PANTHER" id="PTHR35864">
    <property type="entry name" value="ZINC METALLOPROTEASE MJ0611-RELATED"/>
    <property type="match status" value="1"/>
</dbReference>
<dbReference type="InterPro" id="IPR044537">
    <property type="entry name" value="Rip2-like"/>
</dbReference>
<evidence type="ECO:0000256" key="7">
    <source>
        <dbReference type="ARBA" id="ARBA00022723"/>
    </source>
</evidence>
<keyword evidence="12 13" id="KW-0472">Membrane</keyword>
<feature type="transmembrane region" description="Helical" evidence="13">
    <location>
        <begin position="51"/>
        <end position="73"/>
    </location>
</feature>
<keyword evidence="6 13" id="KW-0812">Transmembrane</keyword>
<evidence type="ECO:0000259" key="14">
    <source>
        <dbReference type="Pfam" id="PF02163"/>
    </source>
</evidence>
<dbReference type="GO" id="GO:0008237">
    <property type="term" value="F:metallopeptidase activity"/>
    <property type="evidence" value="ECO:0007669"/>
    <property type="project" value="UniProtKB-KW"/>
</dbReference>
<organism evidence="15">
    <name type="scientific">marine metagenome</name>
    <dbReference type="NCBI Taxonomy" id="408172"/>
    <lineage>
        <taxon>unclassified sequences</taxon>
        <taxon>metagenomes</taxon>
        <taxon>ecological metagenomes</taxon>
    </lineage>
</organism>
<feature type="non-terminal residue" evidence="15">
    <location>
        <position position="125"/>
    </location>
</feature>
<dbReference type="AlphaFoldDB" id="A0A382YJV5"/>
<dbReference type="InterPro" id="IPR008915">
    <property type="entry name" value="Peptidase_M50"/>
</dbReference>
<evidence type="ECO:0000256" key="6">
    <source>
        <dbReference type="ARBA" id="ARBA00022692"/>
    </source>
</evidence>
<keyword evidence="5" id="KW-0645">Protease</keyword>
<keyword evidence="4" id="KW-1003">Cell membrane</keyword>
<dbReference type="GO" id="GO:0046872">
    <property type="term" value="F:metal ion binding"/>
    <property type="evidence" value="ECO:0007669"/>
    <property type="project" value="UniProtKB-KW"/>
</dbReference>
<sequence>MIEVAYLISTWLFPVLIAVTMHEAAHGYVAWRLGDSTAKMLGRVTVNPLKHIDPVGTLLLPGLLLLVRAPFLFGFAKPVPIDFTKLSRPRRDMIWVALAGPAANFILAFASAFLIHLAVLMPEFA</sequence>
<comment type="similarity">
    <text evidence="3">Belongs to the peptidase M50B family.</text>
</comment>
<protein>
    <recommendedName>
        <fullName evidence="14">Peptidase M50 domain-containing protein</fullName>
    </recommendedName>
</protein>
<comment type="cofactor">
    <cofactor evidence="1">
        <name>Zn(2+)</name>
        <dbReference type="ChEBI" id="CHEBI:29105"/>
    </cofactor>
</comment>
<evidence type="ECO:0000256" key="2">
    <source>
        <dbReference type="ARBA" id="ARBA00004651"/>
    </source>
</evidence>
<dbReference type="GO" id="GO:0005886">
    <property type="term" value="C:plasma membrane"/>
    <property type="evidence" value="ECO:0007669"/>
    <property type="project" value="UniProtKB-SubCell"/>
</dbReference>
<dbReference type="Pfam" id="PF02163">
    <property type="entry name" value="Peptidase_M50"/>
    <property type="match status" value="1"/>
</dbReference>
<dbReference type="EMBL" id="UINC01176443">
    <property type="protein sequence ID" value="SVD83572.1"/>
    <property type="molecule type" value="Genomic_DNA"/>
</dbReference>
<evidence type="ECO:0000256" key="13">
    <source>
        <dbReference type="SAM" id="Phobius"/>
    </source>
</evidence>
<accession>A0A382YJV5</accession>